<dbReference type="SUPFAM" id="SSF51445">
    <property type="entry name" value="(Trans)glycosidases"/>
    <property type="match status" value="1"/>
</dbReference>
<feature type="domain" description="Glycosyl hydrolase family 13 catalytic" evidence="7">
    <location>
        <begin position="15"/>
        <end position="414"/>
    </location>
</feature>
<proteinExistence type="inferred from homology"/>
<dbReference type="AlphaFoldDB" id="A0A0J8YCR5"/>
<dbReference type="RefSeq" id="WP_048887790.1">
    <property type="nucleotide sequence ID" value="NZ_LFEJ01000012.1"/>
</dbReference>
<evidence type="ECO:0000256" key="1">
    <source>
        <dbReference type="ARBA" id="ARBA00004496"/>
    </source>
</evidence>
<evidence type="ECO:0000313" key="8">
    <source>
        <dbReference type="EMBL" id="KMV35309.1"/>
    </source>
</evidence>
<evidence type="ECO:0000256" key="2">
    <source>
        <dbReference type="ARBA" id="ARBA00008061"/>
    </source>
</evidence>
<keyword evidence="9" id="KW-1185">Reference proteome</keyword>
<dbReference type="OrthoDB" id="9805159at2"/>
<dbReference type="PATRIC" id="fig|1656095.3.peg.3747"/>
<dbReference type="NCBIfam" id="NF008183">
    <property type="entry name" value="PRK10933.1"/>
    <property type="match status" value="1"/>
</dbReference>
<dbReference type="Gene3D" id="3.90.400.10">
    <property type="entry name" value="Oligo-1,6-glucosidase, Domain 2"/>
    <property type="match status" value="1"/>
</dbReference>
<dbReference type="NCBIfam" id="TIGR02403">
    <property type="entry name" value="trehalose_treC"/>
    <property type="match status" value="1"/>
</dbReference>
<evidence type="ECO:0000256" key="4">
    <source>
        <dbReference type="ARBA" id="ARBA00022801"/>
    </source>
</evidence>
<dbReference type="InterPro" id="IPR012769">
    <property type="entry name" value="Trehalose_TreC"/>
</dbReference>
<dbReference type="FunFam" id="3.20.20.80:FF:000014">
    <property type="entry name" value="Alpha,alpha-phosphotrehalase"/>
    <property type="match status" value="1"/>
</dbReference>
<evidence type="ECO:0000256" key="5">
    <source>
        <dbReference type="ARBA" id="ARBA00023295"/>
    </source>
</evidence>
<sequence length="563" mass="64569">MNMTPPWWQQGVIYQIYPKSFQDTTGNGTGDLAGVIQRLDYLQTLGVDAIWLTPFYISPQVDNGYDVAHYTAIDTAYGTLDDFDRLVAGAHERGIRIILDMVFNHTSTQHAWFHEAVHKESPRRDFYIWRDGSPEVAPNNWRSKFGGSAWRWHAESGQYYLHLFAPEQADLNWENPAVRAELKKVCEFWADRGVDGLRLDVINLISKDQDFPDDVNGDGRRFYTDGPRIHDYLQEFSRDVFTPRGLMTVGEMSSTTLANCQRYAALDGKELSMTFNFHHLKVDYPAGQKWTLAAPDYVALKAIFNHWQQGMHNVAWNALFWCNHDQPRIVSRFGDEGELRVPAAKMLAMVLHGMQGTPYIYQGEELGMTNPHFTRIIDYRDVESHNMFAELRAQGHKPEHLLAILASKSRDNSRTPMQWDDSDNAGFTTGTPWIGLCDNYRAINARAALNDPDSVFYAYQKLIRLRKAHPVFTWGSYQDLLPEHPFIWCYRREWQGQQLMVVANLSRESHWCMPGECGDGWQVLMSNYPDPAPRPCEGTLRPFETVYWLQAPGASGAKRVDAA</sequence>
<dbReference type="Pfam" id="PF00128">
    <property type="entry name" value="Alpha-amylase"/>
    <property type="match status" value="1"/>
</dbReference>
<dbReference type="GO" id="GO:0005737">
    <property type="term" value="C:cytoplasm"/>
    <property type="evidence" value="ECO:0007669"/>
    <property type="project" value="UniProtKB-SubCell"/>
</dbReference>
<keyword evidence="4 8" id="KW-0378">Hydrolase</keyword>
<dbReference type="Gene3D" id="2.60.40.1180">
    <property type="entry name" value="Golgi alpha-mannosidase II"/>
    <property type="match status" value="1"/>
</dbReference>
<evidence type="ECO:0000313" key="9">
    <source>
        <dbReference type="Proteomes" id="UP000037315"/>
    </source>
</evidence>
<keyword evidence="5 8" id="KW-0326">Glycosidase</keyword>
<comment type="caution">
    <text evidence="8">The sequence shown here is derived from an EMBL/GenBank/DDBJ whole genome shotgun (WGS) entry which is preliminary data.</text>
</comment>
<dbReference type="Proteomes" id="UP000037315">
    <property type="component" value="Unassembled WGS sequence"/>
</dbReference>
<dbReference type="PANTHER" id="PTHR10357:SF179">
    <property type="entry name" value="NEUTRAL AND BASIC AMINO ACID TRANSPORT PROTEIN RBAT"/>
    <property type="match status" value="1"/>
</dbReference>
<name>A0A0J8YCR5_9ENTR</name>
<accession>A0A0J8YCR5</accession>
<dbReference type="GO" id="GO:0008788">
    <property type="term" value="F:alpha,alpha-phosphotrehalase activity"/>
    <property type="evidence" value="ECO:0007669"/>
    <property type="project" value="UniProtKB-UniRule"/>
</dbReference>
<dbReference type="InterPro" id="IPR006047">
    <property type="entry name" value="GH13_cat_dom"/>
</dbReference>
<dbReference type="SMART" id="SM00642">
    <property type="entry name" value="Aamy"/>
    <property type="match status" value="1"/>
</dbReference>
<dbReference type="FunFam" id="2.60.40.1180:FF:000007">
    <property type="entry name" value="Sucrose isomerase"/>
    <property type="match status" value="1"/>
</dbReference>
<dbReference type="PANTHER" id="PTHR10357">
    <property type="entry name" value="ALPHA-AMYLASE FAMILY MEMBER"/>
    <property type="match status" value="1"/>
</dbReference>
<dbReference type="CDD" id="cd11333">
    <property type="entry name" value="AmyAc_SI_OligoGlu_DGase"/>
    <property type="match status" value="1"/>
</dbReference>
<comment type="similarity">
    <text evidence="2">Belongs to the glycosyl hydrolase 13 family.</text>
</comment>
<comment type="subcellular location">
    <subcellularLocation>
        <location evidence="1">Cytoplasm</location>
    </subcellularLocation>
</comment>
<dbReference type="SUPFAM" id="SSF51011">
    <property type="entry name" value="Glycosyl hydrolase domain"/>
    <property type="match status" value="1"/>
</dbReference>
<dbReference type="InterPro" id="IPR017853">
    <property type="entry name" value="GH"/>
</dbReference>
<dbReference type="Gene3D" id="3.20.20.80">
    <property type="entry name" value="Glycosidases"/>
    <property type="match status" value="1"/>
</dbReference>
<evidence type="ECO:0000259" key="7">
    <source>
        <dbReference type="SMART" id="SM00642"/>
    </source>
</evidence>
<reference evidence="8 9" key="1">
    <citation type="submission" date="2015-06" db="EMBL/GenBank/DDBJ databases">
        <title>Genome sequencing of Cronobacter sp. strain DJ34 isolated from petroleum contaminated sludge of Duliajan Oil Fields, Assam, India.</title>
        <authorList>
            <person name="Pal S."/>
            <person name="Banerjee T.D."/>
            <person name="Roy A."/>
            <person name="Sar P."/>
            <person name="Kazy S.K."/>
        </authorList>
    </citation>
    <scope>NUCLEOTIDE SEQUENCE [LARGE SCALE GENOMIC DNA]</scope>
    <source>
        <strain evidence="8 9">DJ34</strain>
    </source>
</reference>
<dbReference type="STRING" id="1121863.GCA_000621185_01711"/>
<protein>
    <recommendedName>
        <fullName evidence="6">Alpha,alpha-phosphotrehalase</fullName>
        <ecNumber evidence="6">3.2.1.93</ecNumber>
    </recommendedName>
</protein>
<gene>
    <name evidence="8" type="ORF">ACH50_08750</name>
</gene>
<dbReference type="GO" id="GO:0004556">
    <property type="term" value="F:alpha-amylase activity"/>
    <property type="evidence" value="ECO:0007669"/>
    <property type="project" value="TreeGrafter"/>
</dbReference>
<dbReference type="InterPro" id="IPR013780">
    <property type="entry name" value="Glyco_hydro_b"/>
</dbReference>
<dbReference type="EC" id="3.2.1.93" evidence="6"/>
<evidence type="ECO:0000256" key="6">
    <source>
        <dbReference type="NCBIfam" id="TIGR02403"/>
    </source>
</evidence>
<dbReference type="FunFam" id="3.90.400.10:FF:000002">
    <property type="entry name" value="Sucrose isomerase"/>
    <property type="match status" value="1"/>
</dbReference>
<evidence type="ECO:0000256" key="3">
    <source>
        <dbReference type="ARBA" id="ARBA00022490"/>
    </source>
</evidence>
<keyword evidence="3" id="KW-0963">Cytoplasm</keyword>
<organism evidence="8 9">
    <name type="scientific">Franconibacter pulveris</name>
    <dbReference type="NCBI Taxonomy" id="435910"/>
    <lineage>
        <taxon>Bacteria</taxon>
        <taxon>Pseudomonadati</taxon>
        <taxon>Pseudomonadota</taxon>
        <taxon>Gammaproteobacteria</taxon>
        <taxon>Enterobacterales</taxon>
        <taxon>Enterobacteriaceae</taxon>
        <taxon>Franconibacter</taxon>
    </lineage>
</organism>
<dbReference type="InterPro" id="IPR045857">
    <property type="entry name" value="O16G_dom_2"/>
</dbReference>
<dbReference type="EMBL" id="LFEJ01000012">
    <property type="protein sequence ID" value="KMV35309.1"/>
    <property type="molecule type" value="Genomic_DNA"/>
</dbReference>
<dbReference type="GO" id="GO:0005993">
    <property type="term" value="P:trehalose catabolic process"/>
    <property type="evidence" value="ECO:0007669"/>
    <property type="project" value="InterPro"/>
</dbReference>